<dbReference type="OrthoDB" id="4761399at2"/>
<keyword evidence="3" id="KW-1185">Reference proteome</keyword>
<proteinExistence type="predicted"/>
<gene>
    <name evidence="2" type="ORF">AWC06_01550</name>
</gene>
<dbReference type="InterPro" id="IPR026954">
    <property type="entry name" value="PknH-like_Extracell"/>
</dbReference>
<dbReference type="EMBL" id="LQOW01000031">
    <property type="protein sequence ID" value="ORV56911.1"/>
    <property type="molecule type" value="Genomic_DNA"/>
</dbReference>
<evidence type="ECO:0000313" key="3">
    <source>
        <dbReference type="Proteomes" id="UP000194000"/>
    </source>
</evidence>
<dbReference type="Gene3D" id="3.40.1000.70">
    <property type="entry name" value="PknH-like extracellular domain"/>
    <property type="match status" value="1"/>
</dbReference>
<dbReference type="InterPro" id="IPR038232">
    <property type="entry name" value="PknH-like_Extracell_sf"/>
</dbReference>
<comment type="caution">
    <text evidence="2">The sequence shown here is derived from an EMBL/GenBank/DDBJ whole genome shotgun (WGS) entry which is preliminary data.</text>
</comment>
<dbReference type="Pfam" id="PF14032">
    <property type="entry name" value="PknH_C"/>
    <property type="match status" value="1"/>
</dbReference>
<protein>
    <recommendedName>
        <fullName evidence="1">PknH-like extracellular domain-containing protein</fullName>
    </recommendedName>
</protein>
<dbReference type="AlphaFoldDB" id="A0A1X1UJE9"/>
<organism evidence="2 3">
    <name type="scientific">Mycobacterium fragae</name>
    <dbReference type="NCBI Taxonomy" id="1260918"/>
    <lineage>
        <taxon>Bacteria</taxon>
        <taxon>Bacillati</taxon>
        <taxon>Actinomycetota</taxon>
        <taxon>Actinomycetes</taxon>
        <taxon>Mycobacteriales</taxon>
        <taxon>Mycobacteriaceae</taxon>
        <taxon>Mycobacterium</taxon>
    </lineage>
</organism>
<evidence type="ECO:0000313" key="2">
    <source>
        <dbReference type="EMBL" id="ORV56911.1"/>
    </source>
</evidence>
<dbReference type="STRING" id="1260918.AWC06_01550"/>
<accession>A0A1X1UJE9</accession>
<name>A0A1X1UJE9_9MYCO</name>
<feature type="domain" description="PknH-like extracellular" evidence="1">
    <location>
        <begin position="45"/>
        <end position="226"/>
    </location>
</feature>
<dbReference type="Proteomes" id="UP000194000">
    <property type="component" value="Unassembled WGS sequence"/>
</dbReference>
<dbReference type="PROSITE" id="PS51257">
    <property type="entry name" value="PROKAR_LIPOPROTEIN"/>
    <property type="match status" value="1"/>
</dbReference>
<evidence type="ECO:0000259" key="1">
    <source>
        <dbReference type="Pfam" id="PF14032"/>
    </source>
</evidence>
<dbReference type="RefSeq" id="WP_085199719.1">
    <property type="nucleotide sequence ID" value="NZ_JACKVI010000012.1"/>
</dbReference>
<reference evidence="2 3" key="1">
    <citation type="submission" date="2016-01" db="EMBL/GenBank/DDBJ databases">
        <title>The new phylogeny of the genus Mycobacterium.</title>
        <authorList>
            <person name="Tarcisio F."/>
            <person name="Conor M."/>
            <person name="Antonella G."/>
            <person name="Elisabetta G."/>
            <person name="Giulia F.S."/>
            <person name="Sara T."/>
            <person name="Anna F."/>
            <person name="Clotilde B."/>
            <person name="Roberto B."/>
            <person name="Veronica D.S."/>
            <person name="Fabio R."/>
            <person name="Monica P."/>
            <person name="Olivier J."/>
            <person name="Enrico T."/>
            <person name="Nicola S."/>
        </authorList>
    </citation>
    <scope>NUCLEOTIDE SEQUENCE [LARGE SCALE GENOMIC DNA]</scope>
    <source>
        <strain evidence="2 3">DSM 45731</strain>
    </source>
</reference>
<sequence length="229" mass="23936">MRILTAAFAITGICILAVGCGSGSDQAGKTSTTTRTTTKAAPTLAEDSLKGLLLTPEQINAVMGATDMTITKYHVAMADDSATMQPKQCLAVDGAAQSQVYAGSGFIAVRDQTLQEGDNFNHFAEQALVLFSSAKQAGAFFAASAKQWSKCEHYKHIQSGTEWNTGPVSNKNGVLSVIASQQNPKAGGWACGRALAARNNVVIDVNTCSANPGHTAVDIVNQIAAKVRM</sequence>